<name>A0AAN8I5I8_9EURO</name>
<evidence type="ECO:0000313" key="4">
    <source>
        <dbReference type="Proteomes" id="UP001316803"/>
    </source>
</evidence>
<evidence type="ECO:0000256" key="1">
    <source>
        <dbReference type="SAM" id="MobiDB-lite"/>
    </source>
</evidence>
<dbReference type="EMBL" id="JAKLMC020000012">
    <property type="protein sequence ID" value="KAK5953044.1"/>
    <property type="molecule type" value="Genomic_DNA"/>
</dbReference>
<evidence type="ECO:0000259" key="2">
    <source>
        <dbReference type="Pfam" id="PF14420"/>
    </source>
</evidence>
<sequence length="659" mass="74337">MAPSVNYHTPDEWEAIRPVFTKLYIVDGRKLSEVQAILANHYDFTTTVKQCKTRITQWKLAKYNKERDLLHVLRRINETRARDRHMRARSFGNPVTLEDIEKHFRRKKPNFEAHNPDVDLPTSPTPSNISCTSLSRSPSPEPTAAPKQPLPEGTTSGLPLSSDTNSYSSSSFSGQSDLLDPSAPDQVPFLPHRNNIVGFPVHHHDFGNNASSHVCPTMFMPSQMPRPMIIDSVERGFFNLRDLIDVDFAAINHKYPSWWKSLDSIATDFDDAQLSWMASRHDQARSSYDKVLAAVTPYAQMPSIALLQLVSYLLSWTAYSVSKDLVQSLFAYLDRLEKVNPDLAYMLGCLANPDHAKCAISLYQNCVSKYLTTGHGANSMTVLRMNMKLCRHAFATDDQEPAWVLLREIRNLRTIYQESTTGLITPELEEELDNTLQLFEDRTIAKTSLEEAMSACNIDEASTDQFEVTHGAQQHSMCNFKLGLYAVAHKQAKATLTCFRKLYGNDDPRAASAKALLDRAEMLKNEVHDAGIDWPTGDFHDWNETAQYLTPETICGSPSTFDQPFTAKSHTTKRLSRGSFHSQRYPPPPRSYPQPDELSIYDFPRHTGIQRMSSWPLSDTTSISDDYAVYSPAFANSPGYQFMAPTSAPADNLVFELED</sequence>
<evidence type="ECO:0000313" key="3">
    <source>
        <dbReference type="EMBL" id="KAK5953044.1"/>
    </source>
</evidence>
<dbReference type="Pfam" id="PF14420">
    <property type="entry name" value="Clr5"/>
    <property type="match status" value="1"/>
</dbReference>
<gene>
    <name evidence="3" type="ORF">OHC33_005612</name>
</gene>
<protein>
    <recommendedName>
        <fullName evidence="2">Clr5 domain-containing protein</fullName>
    </recommendedName>
</protein>
<dbReference type="PANTHER" id="PTHR38788:SF3">
    <property type="entry name" value="CLR5 DOMAIN-CONTAINING PROTEIN"/>
    <property type="match status" value="1"/>
</dbReference>
<keyword evidence="4" id="KW-1185">Reference proteome</keyword>
<accession>A0AAN8I5I8</accession>
<proteinExistence type="predicted"/>
<feature type="region of interest" description="Disordered" evidence="1">
    <location>
        <begin position="111"/>
        <end position="189"/>
    </location>
</feature>
<feature type="domain" description="Clr5" evidence="2">
    <location>
        <begin position="10"/>
        <end position="62"/>
    </location>
</feature>
<dbReference type="Proteomes" id="UP001316803">
    <property type="component" value="Unassembled WGS sequence"/>
</dbReference>
<dbReference type="AlphaFoldDB" id="A0AAN8I5I8"/>
<comment type="caution">
    <text evidence="3">The sequence shown here is derived from an EMBL/GenBank/DDBJ whole genome shotgun (WGS) entry which is preliminary data.</text>
</comment>
<feature type="compositionally biased region" description="Low complexity" evidence="1">
    <location>
        <begin position="158"/>
        <end position="180"/>
    </location>
</feature>
<feature type="compositionally biased region" description="Polar residues" evidence="1">
    <location>
        <begin position="560"/>
        <end position="569"/>
    </location>
</feature>
<dbReference type="InterPro" id="IPR025676">
    <property type="entry name" value="Clr5_dom"/>
</dbReference>
<feature type="compositionally biased region" description="Polar residues" evidence="1">
    <location>
        <begin position="125"/>
        <end position="138"/>
    </location>
</feature>
<feature type="region of interest" description="Disordered" evidence="1">
    <location>
        <begin position="560"/>
        <end position="595"/>
    </location>
</feature>
<reference evidence="3 4" key="1">
    <citation type="submission" date="2022-12" db="EMBL/GenBank/DDBJ databases">
        <title>Genomic features and morphological characterization of a novel Knufia sp. strain isolated from spacecraft assembly facility.</title>
        <authorList>
            <person name="Teixeira M."/>
            <person name="Chander A.M."/>
            <person name="Stajich J.E."/>
            <person name="Venkateswaran K."/>
        </authorList>
    </citation>
    <scope>NUCLEOTIDE SEQUENCE [LARGE SCALE GENOMIC DNA]</scope>
    <source>
        <strain evidence="3 4">FJI-L2-BK-P2</strain>
    </source>
</reference>
<organism evidence="3 4">
    <name type="scientific">Knufia fluminis</name>
    <dbReference type="NCBI Taxonomy" id="191047"/>
    <lineage>
        <taxon>Eukaryota</taxon>
        <taxon>Fungi</taxon>
        <taxon>Dikarya</taxon>
        <taxon>Ascomycota</taxon>
        <taxon>Pezizomycotina</taxon>
        <taxon>Eurotiomycetes</taxon>
        <taxon>Chaetothyriomycetidae</taxon>
        <taxon>Chaetothyriales</taxon>
        <taxon>Trichomeriaceae</taxon>
        <taxon>Knufia</taxon>
    </lineage>
</organism>
<dbReference type="PANTHER" id="PTHR38788">
    <property type="entry name" value="CLR5 DOMAIN-CONTAINING PROTEIN"/>
    <property type="match status" value="1"/>
</dbReference>